<dbReference type="EMBL" id="BAABCE010000001">
    <property type="protein sequence ID" value="GAA3526286.1"/>
    <property type="molecule type" value="Genomic_DNA"/>
</dbReference>
<feature type="transmembrane region" description="Helical" evidence="1">
    <location>
        <begin position="121"/>
        <end position="144"/>
    </location>
</feature>
<keyword evidence="1" id="KW-1133">Transmembrane helix</keyword>
<evidence type="ECO:0000313" key="3">
    <source>
        <dbReference type="Proteomes" id="UP001500707"/>
    </source>
</evidence>
<feature type="transmembrane region" description="Helical" evidence="1">
    <location>
        <begin position="91"/>
        <end position="114"/>
    </location>
</feature>
<keyword evidence="1" id="KW-0812">Transmembrane</keyword>
<proteinExistence type="predicted"/>
<organism evidence="2 3">
    <name type="scientific">Streptomyces osmaniensis</name>
    <dbReference type="NCBI Taxonomy" id="593134"/>
    <lineage>
        <taxon>Bacteria</taxon>
        <taxon>Bacillati</taxon>
        <taxon>Actinomycetota</taxon>
        <taxon>Actinomycetes</taxon>
        <taxon>Kitasatosporales</taxon>
        <taxon>Streptomycetaceae</taxon>
        <taxon>Streptomyces</taxon>
    </lineage>
</organism>
<gene>
    <name evidence="2" type="ORF">GCM10022295_05470</name>
</gene>
<feature type="transmembrane region" description="Helical" evidence="1">
    <location>
        <begin position="59"/>
        <end position="79"/>
    </location>
</feature>
<comment type="caution">
    <text evidence="2">The sequence shown here is derived from an EMBL/GenBank/DDBJ whole genome shotgun (WGS) entry which is preliminary data.</text>
</comment>
<accession>A0ABP6V2V9</accession>
<dbReference type="Proteomes" id="UP001500707">
    <property type="component" value="Unassembled WGS sequence"/>
</dbReference>
<keyword evidence="1" id="KW-0472">Membrane</keyword>
<name>A0ABP6V2V9_9ACTN</name>
<feature type="transmembrane region" description="Helical" evidence="1">
    <location>
        <begin position="185"/>
        <end position="206"/>
    </location>
</feature>
<protein>
    <submittedName>
        <fullName evidence="2">Uncharacterized protein</fullName>
    </submittedName>
</protein>
<evidence type="ECO:0000256" key="1">
    <source>
        <dbReference type="SAM" id="Phobius"/>
    </source>
</evidence>
<reference evidence="3" key="1">
    <citation type="journal article" date="2019" name="Int. J. Syst. Evol. Microbiol.">
        <title>The Global Catalogue of Microorganisms (GCM) 10K type strain sequencing project: providing services to taxonomists for standard genome sequencing and annotation.</title>
        <authorList>
            <consortium name="The Broad Institute Genomics Platform"/>
            <consortium name="The Broad Institute Genome Sequencing Center for Infectious Disease"/>
            <person name="Wu L."/>
            <person name="Ma J."/>
        </authorList>
    </citation>
    <scope>NUCLEOTIDE SEQUENCE [LARGE SCALE GENOMIC DNA]</scope>
    <source>
        <strain evidence="3">JCM 17656</strain>
    </source>
</reference>
<feature type="transmembrane region" description="Helical" evidence="1">
    <location>
        <begin position="150"/>
        <end position="173"/>
    </location>
</feature>
<evidence type="ECO:0000313" key="2">
    <source>
        <dbReference type="EMBL" id="GAA3526286.1"/>
    </source>
</evidence>
<sequence length="466" mass="52204">MTVGGETVGSAWSVGELRRILRRHGFPDDMDLEDTTSICWRGGDSGTWLDHPWRRHATLVLMMAGLLASMVLSAAVGWPDASGALTFAQRMTGVLFVLTGLVQGLAAVTVLDYWGRRQFRISGAVVLLGVLIALATSSLLLFMWLEEMEYTPYLLLFLPLWSWSVWALVVLVREKSWKGAPWPKRFAAGVVVTALLTGVSLAYSTMYQPTAAPMHLTLKAEFGAARADRKLPFVHVPLMFSMKNTGGIPVYIINDIYTVRGRAAAYSKVPRDAELVEEWRETAGELGNTLGEAELYIGDLRKTTISSNHVYGAGKWLEVGQEFSTRRVFQLPREAKYDTVSVNVQISYMRKDRGKLDVDEFGEAHYTWHGSDKRYYCQWVLCGQHIIYSGRVRHNNNLINVTRKPRFVTTSWSPGIRPVSSISSLRYWEAKGDLREERTELDRYGAASIRADAEVPMAELLKSAGV</sequence>
<keyword evidence="3" id="KW-1185">Reference proteome</keyword>